<dbReference type="EMBL" id="BSEV01000017">
    <property type="protein sequence ID" value="GLK12656.1"/>
    <property type="molecule type" value="Genomic_DNA"/>
</dbReference>
<protein>
    <submittedName>
        <fullName evidence="1">Uncharacterized protein</fullName>
    </submittedName>
</protein>
<reference evidence="1" key="2">
    <citation type="submission" date="2023-01" db="EMBL/GenBank/DDBJ databases">
        <authorList>
            <person name="Sun Q."/>
            <person name="Evtushenko L."/>
        </authorList>
    </citation>
    <scope>NUCLEOTIDE SEQUENCE</scope>
    <source>
        <strain evidence="1">VKM Ac-2007</strain>
    </source>
</reference>
<gene>
    <name evidence="1" type="ORF">GCM10017600_60660</name>
</gene>
<organism evidence="1 2">
    <name type="scientific">Streptosporangium carneum</name>
    <dbReference type="NCBI Taxonomy" id="47481"/>
    <lineage>
        <taxon>Bacteria</taxon>
        <taxon>Bacillati</taxon>
        <taxon>Actinomycetota</taxon>
        <taxon>Actinomycetes</taxon>
        <taxon>Streptosporangiales</taxon>
        <taxon>Streptosporangiaceae</taxon>
        <taxon>Streptosporangium</taxon>
    </lineage>
</organism>
<keyword evidence="2" id="KW-1185">Reference proteome</keyword>
<evidence type="ECO:0000313" key="1">
    <source>
        <dbReference type="EMBL" id="GLK12656.1"/>
    </source>
</evidence>
<sequence length="90" mass="10032">MTKWCAGERMPASEHLRCRLVDDPPQESRPGFACAQVPDSDHAVVLVRDHYEAAVQRGDGEDADVAGARQEPVEAERTQAPYPYLRTVVR</sequence>
<dbReference type="Proteomes" id="UP001143474">
    <property type="component" value="Unassembled WGS sequence"/>
</dbReference>
<proteinExistence type="predicted"/>
<reference evidence="1" key="1">
    <citation type="journal article" date="2014" name="Int. J. Syst. Evol. Microbiol.">
        <title>Complete genome sequence of Corynebacterium casei LMG S-19264T (=DSM 44701T), isolated from a smear-ripened cheese.</title>
        <authorList>
            <consortium name="US DOE Joint Genome Institute (JGI-PGF)"/>
            <person name="Walter F."/>
            <person name="Albersmeier A."/>
            <person name="Kalinowski J."/>
            <person name="Ruckert C."/>
        </authorList>
    </citation>
    <scope>NUCLEOTIDE SEQUENCE</scope>
    <source>
        <strain evidence="1">VKM Ac-2007</strain>
    </source>
</reference>
<accession>A0A9W6MFV1</accession>
<dbReference type="AlphaFoldDB" id="A0A9W6MFV1"/>
<comment type="caution">
    <text evidence="1">The sequence shown here is derived from an EMBL/GenBank/DDBJ whole genome shotgun (WGS) entry which is preliminary data.</text>
</comment>
<evidence type="ECO:0000313" key="2">
    <source>
        <dbReference type="Proteomes" id="UP001143474"/>
    </source>
</evidence>
<name>A0A9W6MFV1_9ACTN</name>